<accession>A0A2R4XKX6</accession>
<dbReference type="SMART" id="SM00345">
    <property type="entry name" value="HTH_GNTR"/>
    <property type="match status" value="1"/>
</dbReference>
<dbReference type="InterPro" id="IPR036388">
    <property type="entry name" value="WH-like_DNA-bd_sf"/>
</dbReference>
<keyword evidence="2" id="KW-0238">DNA-binding</keyword>
<dbReference type="Proteomes" id="UP000244571">
    <property type="component" value="Chromosome"/>
</dbReference>
<sequence>MSKCIDDLIRIYHDIQTNSEHSAEGDFRYGPPRQPRYIWLRDCLLEDIQKGRYPVGTAFPTEEQLASQYQVSRHTVREATRHLVQAGLISRRRSTGTVVTATQQHEPYVAALGSLQELMQYTHTTRLEIIKRESVTLDEPLARLLGGEIGTRWLLLHSQRHRLEEVRPISHTLVYLRPEYAGIADHLKGRHPSIFNLHEMLYSRPVASVIQKIDAALLPDDAANLMGICPSTPTLKMTRSYLDHESRVMSASINYYPPFRFQLVTRWDRDRPDQGRDIL</sequence>
<dbReference type="Pfam" id="PF00392">
    <property type="entry name" value="GntR"/>
    <property type="match status" value="1"/>
</dbReference>
<keyword evidence="3" id="KW-0804">Transcription</keyword>
<dbReference type="InterPro" id="IPR050679">
    <property type="entry name" value="Bact_HTH_transcr_reg"/>
</dbReference>
<dbReference type="InterPro" id="IPR028978">
    <property type="entry name" value="Chorismate_lyase_/UTRA_dom_sf"/>
</dbReference>
<dbReference type="GO" id="GO:0045892">
    <property type="term" value="P:negative regulation of DNA-templated transcription"/>
    <property type="evidence" value="ECO:0007669"/>
    <property type="project" value="TreeGrafter"/>
</dbReference>
<protein>
    <recommendedName>
        <fullName evidence="4">HTH gntR-type domain-containing protein</fullName>
    </recommendedName>
</protein>
<dbReference type="SUPFAM" id="SSF64288">
    <property type="entry name" value="Chorismate lyase-like"/>
    <property type="match status" value="1"/>
</dbReference>
<dbReference type="PRINTS" id="PR00035">
    <property type="entry name" value="HTHGNTR"/>
</dbReference>
<keyword evidence="1" id="KW-0805">Transcription regulation</keyword>
<organism evidence="5 6">
    <name type="scientific">Orrella marina</name>
    <dbReference type="NCBI Taxonomy" id="2163011"/>
    <lineage>
        <taxon>Bacteria</taxon>
        <taxon>Pseudomonadati</taxon>
        <taxon>Pseudomonadota</taxon>
        <taxon>Betaproteobacteria</taxon>
        <taxon>Burkholderiales</taxon>
        <taxon>Alcaligenaceae</taxon>
        <taxon>Orrella</taxon>
    </lineage>
</organism>
<evidence type="ECO:0000256" key="2">
    <source>
        <dbReference type="ARBA" id="ARBA00023125"/>
    </source>
</evidence>
<dbReference type="Gene3D" id="1.10.10.10">
    <property type="entry name" value="Winged helix-like DNA-binding domain superfamily/Winged helix DNA-binding domain"/>
    <property type="match status" value="1"/>
</dbReference>
<dbReference type="SUPFAM" id="SSF46785">
    <property type="entry name" value="Winged helix' DNA-binding domain"/>
    <property type="match status" value="1"/>
</dbReference>
<gene>
    <name evidence="5" type="ORF">DBV39_12900</name>
</gene>
<dbReference type="GO" id="GO:0003700">
    <property type="term" value="F:DNA-binding transcription factor activity"/>
    <property type="evidence" value="ECO:0007669"/>
    <property type="project" value="InterPro"/>
</dbReference>
<dbReference type="InterPro" id="IPR011663">
    <property type="entry name" value="UTRA"/>
</dbReference>
<dbReference type="SMART" id="SM00866">
    <property type="entry name" value="UTRA"/>
    <property type="match status" value="1"/>
</dbReference>
<feature type="domain" description="HTH gntR-type" evidence="4">
    <location>
        <begin position="34"/>
        <end position="102"/>
    </location>
</feature>
<reference evidence="5 6" key="1">
    <citation type="submission" date="2018-04" db="EMBL/GenBank/DDBJ databases">
        <title>Bordetella sp. HZ20 isolated from seawater.</title>
        <authorList>
            <person name="Sun C."/>
        </authorList>
    </citation>
    <scope>NUCLEOTIDE SEQUENCE [LARGE SCALE GENOMIC DNA]</scope>
    <source>
        <strain evidence="5 6">HZ20</strain>
    </source>
</reference>
<name>A0A2R4XKX6_9BURK</name>
<dbReference type="CDD" id="cd07377">
    <property type="entry name" value="WHTH_GntR"/>
    <property type="match status" value="1"/>
</dbReference>
<dbReference type="Gene3D" id="3.40.1410.10">
    <property type="entry name" value="Chorismate lyase-like"/>
    <property type="match status" value="1"/>
</dbReference>
<dbReference type="InterPro" id="IPR000524">
    <property type="entry name" value="Tscrpt_reg_HTH_GntR"/>
</dbReference>
<keyword evidence="6" id="KW-1185">Reference proteome</keyword>
<dbReference type="Pfam" id="PF07702">
    <property type="entry name" value="UTRA"/>
    <property type="match status" value="1"/>
</dbReference>
<evidence type="ECO:0000256" key="3">
    <source>
        <dbReference type="ARBA" id="ARBA00023163"/>
    </source>
</evidence>
<dbReference type="GO" id="GO:0003677">
    <property type="term" value="F:DNA binding"/>
    <property type="evidence" value="ECO:0007669"/>
    <property type="project" value="UniProtKB-KW"/>
</dbReference>
<evidence type="ECO:0000313" key="6">
    <source>
        <dbReference type="Proteomes" id="UP000244571"/>
    </source>
</evidence>
<proteinExistence type="predicted"/>
<evidence type="ECO:0000259" key="4">
    <source>
        <dbReference type="PROSITE" id="PS50949"/>
    </source>
</evidence>
<dbReference type="AlphaFoldDB" id="A0A2R4XKX6"/>
<dbReference type="PANTHER" id="PTHR44846">
    <property type="entry name" value="MANNOSYL-D-GLYCERATE TRANSPORT/METABOLISM SYSTEM REPRESSOR MNGR-RELATED"/>
    <property type="match status" value="1"/>
</dbReference>
<dbReference type="KEGG" id="boz:DBV39_12900"/>
<dbReference type="InterPro" id="IPR036390">
    <property type="entry name" value="WH_DNA-bd_sf"/>
</dbReference>
<dbReference type="PROSITE" id="PS50949">
    <property type="entry name" value="HTH_GNTR"/>
    <property type="match status" value="1"/>
</dbReference>
<dbReference type="PANTHER" id="PTHR44846:SF1">
    <property type="entry name" value="MANNOSYL-D-GLYCERATE TRANSPORT_METABOLISM SYSTEM REPRESSOR MNGR-RELATED"/>
    <property type="match status" value="1"/>
</dbReference>
<evidence type="ECO:0000256" key="1">
    <source>
        <dbReference type="ARBA" id="ARBA00023015"/>
    </source>
</evidence>
<evidence type="ECO:0000313" key="5">
    <source>
        <dbReference type="EMBL" id="AWB34457.1"/>
    </source>
</evidence>
<dbReference type="EMBL" id="CP028901">
    <property type="protein sequence ID" value="AWB34457.1"/>
    <property type="molecule type" value="Genomic_DNA"/>
</dbReference>